<dbReference type="RefSeq" id="WP_053926214.1">
    <property type="nucleotide sequence ID" value="NZ_LGKG01000154.1"/>
</dbReference>
<feature type="compositionally biased region" description="Basic and acidic residues" evidence="1">
    <location>
        <begin position="67"/>
        <end position="95"/>
    </location>
</feature>
<feature type="region of interest" description="Disordered" evidence="1">
    <location>
        <begin position="51"/>
        <end position="95"/>
    </location>
</feature>
<dbReference type="EMBL" id="LGKG01000154">
    <property type="protein sequence ID" value="KPC60849.1"/>
    <property type="molecule type" value="Genomic_DNA"/>
</dbReference>
<comment type="caution">
    <text evidence="2">The sequence shown here is derived from an EMBL/GenBank/DDBJ whole genome shotgun (WGS) entry which is preliminary data.</text>
</comment>
<proteinExistence type="predicted"/>
<evidence type="ECO:0000313" key="2">
    <source>
        <dbReference type="EMBL" id="KPC60849.1"/>
    </source>
</evidence>
<reference evidence="3" key="1">
    <citation type="submission" date="2015-07" db="EMBL/GenBank/DDBJ databases">
        <authorList>
            <person name="Ju K.-S."/>
            <person name="Doroghazi J.R."/>
            <person name="Metcalf W.W."/>
        </authorList>
    </citation>
    <scope>NUCLEOTIDE SEQUENCE [LARGE SCALE GENOMIC DNA]</scope>
    <source>
        <strain evidence="3">NRRL ISP-5002</strain>
    </source>
</reference>
<keyword evidence="3" id="KW-1185">Reference proteome</keyword>
<dbReference type="Proteomes" id="UP000037982">
    <property type="component" value="Unassembled WGS sequence"/>
</dbReference>
<evidence type="ECO:0000313" key="3">
    <source>
        <dbReference type="Proteomes" id="UP000037982"/>
    </source>
</evidence>
<dbReference type="AlphaFoldDB" id="A0A0N0GX90"/>
<evidence type="ECO:0000256" key="1">
    <source>
        <dbReference type="SAM" id="MobiDB-lite"/>
    </source>
</evidence>
<accession>A0A0N0GX90</accession>
<protein>
    <submittedName>
        <fullName evidence="2">Uncharacterized protein</fullName>
    </submittedName>
</protein>
<organism evidence="2 3">
    <name type="scientific">Streptomyces chattanoogensis</name>
    <dbReference type="NCBI Taxonomy" id="66876"/>
    <lineage>
        <taxon>Bacteria</taxon>
        <taxon>Bacillati</taxon>
        <taxon>Actinomycetota</taxon>
        <taxon>Actinomycetes</taxon>
        <taxon>Kitasatosporales</taxon>
        <taxon>Streptomycetaceae</taxon>
        <taxon>Streptomyces</taxon>
    </lineage>
</organism>
<name>A0A0N0GX90_9ACTN</name>
<sequence length="95" mass="10848">MDVKKTTGHVFQRLSLSPPYARRPPEEPTPIFDQLLREWRAGALRPVVSWPVDDAGKTRTGTGVGTDEGRLYPRNRIIEEHDREPVRHSAAHPDR</sequence>
<gene>
    <name evidence="2" type="ORF">ADL29_27190</name>
</gene>